<dbReference type="EMBL" id="CBXF010000079">
    <property type="protein sequence ID" value="CDL82594.1"/>
    <property type="molecule type" value="Genomic_DNA"/>
</dbReference>
<evidence type="ECO:0000313" key="2">
    <source>
        <dbReference type="Proteomes" id="UP000019202"/>
    </source>
</evidence>
<gene>
    <name evidence="1" type="ORF">XSR1_210031</name>
</gene>
<protein>
    <submittedName>
        <fullName evidence="1">Uncharacterized protein</fullName>
    </submittedName>
</protein>
<organism evidence="1 2">
    <name type="scientific">Xenorhabdus szentirmaii DSM 16338</name>
    <dbReference type="NCBI Taxonomy" id="1427518"/>
    <lineage>
        <taxon>Bacteria</taxon>
        <taxon>Pseudomonadati</taxon>
        <taxon>Pseudomonadota</taxon>
        <taxon>Gammaproteobacteria</taxon>
        <taxon>Enterobacterales</taxon>
        <taxon>Morganellaceae</taxon>
        <taxon>Xenorhabdus</taxon>
    </lineage>
</organism>
<name>W1IVX7_9GAMM</name>
<dbReference type="AlphaFoldDB" id="W1IVX7"/>
<keyword evidence="2" id="KW-1185">Reference proteome</keyword>
<proteinExistence type="predicted"/>
<comment type="caution">
    <text evidence="1">The sequence shown here is derived from an EMBL/GenBank/DDBJ whole genome shotgun (WGS) entry which is preliminary data.</text>
</comment>
<reference evidence="1" key="1">
    <citation type="submission" date="2013-11" db="EMBL/GenBank/DDBJ databases">
        <title>Draft genome sequence and annotation of the entomopathogenic bacteria, Xenorhabdus cabanillasi strain JM26 and Xenorhabdus szentirmai strain DSM 16338.</title>
        <authorList>
            <person name="Gualtieri M."/>
            <person name="Ogier J.C."/>
            <person name="Pages S."/>
            <person name="Givaudan A."/>
            <person name="Gaudriault S."/>
        </authorList>
    </citation>
    <scope>NUCLEOTIDE SEQUENCE [LARGE SCALE GENOMIC DNA]</scope>
    <source>
        <strain evidence="1">DSM 16338</strain>
    </source>
</reference>
<accession>W1IVX7</accession>
<evidence type="ECO:0000313" key="1">
    <source>
        <dbReference type="EMBL" id="CDL82594.1"/>
    </source>
</evidence>
<dbReference type="Proteomes" id="UP000019202">
    <property type="component" value="Unassembled WGS sequence"/>
</dbReference>
<sequence length="70" mass="8173">MILDRFTSLPYPPTINHSIVQEEKNYESFFRPIIPTEIDQPLASDAECAHRKCFRAQFASRFCRTCTGNY</sequence>
<dbReference type="STRING" id="1427518.XSR1_210031"/>